<gene>
    <name evidence="2" type="ORF">EV420DRAFT_340886</name>
</gene>
<dbReference type="RefSeq" id="XP_060331191.1">
    <property type="nucleotide sequence ID" value="XM_060481768.1"/>
</dbReference>
<dbReference type="Proteomes" id="UP001175211">
    <property type="component" value="Unassembled WGS sequence"/>
</dbReference>
<organism evidence="2 3">
    <name type="scientific">Armillaria tabescens</name>
    <name type="common">Ringless honey mushroom</name>
    <name type="synonym">Agaricus tabescens</name>
    <dbReference type="NCBI Taxonomy" id="1929756"/>
    <lineage>
        <taxon>Eukaryota</taxon>
        <taxon>Fungi</taxon>
        <taxon>Dikarya</taxon>
        <taxon>Basidiomycota</taxon>
        <taxon>Agaricomycotina</taxon>
        <taxon>Agaricomycetes</taxon>
        <taxon>Agaricomycetidae</taxon>
        <taxon>Agaricales</taxon>
        <taxon>Marasmiineae</taxon>
        <taxon>Physalacriaceae</taxon>
        <taxon>Desarmillaria</taxon>
    </lineage>
</organism>
<proteinExistence type="predicted"/>
<keyword evidence="1" id="KW-0472">Membrane</keyword>
<evidence type="ECO:0000313" key="3">
    <source>
        <dbReference type="Proteomes" id="UP001175211"/>
    </source>
</evidence>
<accession>A0AA39N5J5</accession>
<dbReference type="EMBL" id="JAUEPS010000016">
    <property type="protein sequence ID" value="KAK0458941.1"/>
    <property type="molecule type" value="Genomic_DNA"/>
</dbReference>
<keyword evidence="3" id="KW-1185">Reference proteome</keyword>
<keyword evidence="1" id="KW-0812">Transmembrane</keyword>
<keyword evidence="1" id="KW-1133">Transmembrane helix</keyword>
<reference evidence="2" key="1">
    <citation type="submission" date="2023-06" db="EMBL/GenBank/DDBJ databases">
        <authorList>
            <consortium name="Lawrence Berkeley National Laboratory"/>
            <person name="Ahrendt S."/>
            <person name="Sahu N."/>
            <person name="Indic B."/>
            <person name="Wong-Bajracharya J."/>
            <person name="Merenyi Z."/>
            <person name="Ke H.-M."/>
            <person name="Monk M."/>
            <person name="Kocsube S."/>
            <person name="Drula E."/>
            <person name="Lipzen A."/>
            <person name="Balint B."/>
            <person name="Henrissat B."/>
            <person name="Andreopoulos B."/>
            <person name="Martin F.M."/>
            <person name="Harder C.B."/>
            <person name="Rigling D."/>
            <person name="Ford K.L."/>
            <person name="Foster G.D."/>
            <person name="Pangilinan J."/>
            <person name="Papanicolaou A."/>
            <person name="Barry K."/>
            <person name="LaButti K."/>
            <person name="Viragh M."/>
            <person name="Koriabine M."/>
            <person name="Yan M."/>
            <person name="Riley R."/>
            <person name="Champramary S."/>
            <person name="Plett K.L."/>
            <person name="Tsai I.J."/>
            <person name="Slot J."/>
            <person name="Sipos G."/>
            <person name="Plett J."/>
            <person name="Nagy L.G."/>
            <person name="Grigoriev I.V."/>
        </authorList>
    </citation>
    <scope>NUCLEOTIDE SEQUENCE</scope>
    <source>
        <strain evidence="2">CCBAS 213</strain>
    </source>
</reference>
<dbReference type="AlphaFoldDB" id="A0AA39N5J5"/>
<evidence type="ECO:0000313" key="2">
    <source>
        <dbReference type="EMBL" id="KAK0458941.1"/>
    </source>
</evidence>
<evidence type="ECO:0000256" key="1">
    <source>
        <dbReference type="SAM" id="Phobius"/>
    </source>
</evidence>
<feature type="transmembrane region" description="Helical" evidence="1">
    <location>
        <begin position="86"/>
        <end position="108"/>
    </location>
</feature>
<sequence>MPEGITEKRFTGVVNLTLAHLCPLGIALNGARQMIRAGTILKCGHQSTLFCSKIIMSEQVLLVSKVQDQHLQASETCHMSLNTESFFLFPCSFCLFFIVHVLLCPSIHLS</sequence>
<protein>
    <submittedName>
        <fullName evidence="2">Uncharacterized protein</fullName>
    </submittedName>
</protein>
<name>A0AA39N5J5_ARMTA</name>
<dbReference type="GeneID" id="85365316"/>
<comment type="caution">
    <text evidence="2">The sequence shown here is derived from an EMBL/GenBank/DDBJ whole genome shotgun (WGS) entry which is preliminary data.</text>
</comment>